<keyword evidence="2" id="KW-1185">Reference proteome</keyword>
<dbReference type="PANTHER" id="PTHR48040:SF20">
    <property type="entry name" value="PLEIOTROPIC DRUG RESISTANCE PROTEIN 1"/>
    <property type="match status" value="1"/>
</dbReference>
<organism evidence="1 2">
    <name type="scientific">Artemisia annua</name>
    <name type="common">Sweet wormwood</name>
    <dbReference type="NCBI Taxonomy" id="35608"/>
    <lineage>
        <taxon>Eukaryota</taxon>
        <taxon>Viridiplantae</taxon>
        <taxon>Streptophyta</taxon>
        <taxon>Embryophyta</taxon>
        <taxon>Tracheophyta</taxon>
        <taxon>Spermatophyta</taxon>
        <taxon>Magnoliopsida</taxon>
        <taxon>eudicotyledons</taxon>
        <taxon>Gunneridae</taxon>
        <taxon>Pentapetalae</taxon>
        <taxon>asterids</taxon>
        <taxon>campanulids</taxon>
        <taxon>Asterales</taxon>
        <taxon>Asteraceae</taxon>
        <taxon>Asteroideae</taxon>
        <taxon>Anthemideae</taxon>
        <taxon>Artemisiinae</taxon>
        <taxon>Artemisia</taxon>
    </lineage>
</organism>
<dbReference type="SUPFAM" id="SSF52540">
    <property type="entry name" value="P-loop containing nucleoside triphosphate hydrolases"/>
    <property type="match status" value="1"/>
</dbReference>
<sequence>MTFTTDGRLLCMLKWARTVADQIINLCDWYRHVIYVSTIRVVVTLVANPSIIFMDEPSSGLDARAVAIVMRTGRNTVHTLFLLRRGGKEIKYVGPAGPSFSLLIKYFKEKPTRSLMQWDPTSMYPVILFIGLQNDTSPQQDCFTAYCCYRRYCFTYVFFYWFPFRN</sequence>
<proteinExistence type="predicted"/>
<protein>
    <submittedName>
        <fullName evidence="1">Uncharacterized protein</fullName>
    </submittedName>
</protein>
<accession>A0A2U1N479</accession>
<evidence type="ECO:0000313" key="2">
    <source>
        <dbReference type="Proteomes" id="UP000245207"/>
    </source>
</evidence>
<dbReference type="PANTHER" id="PTHR48040">
    <property type="entry name" value="PLEIOTROPIC DRUG RESISTANCE PROTEIN 1-LIKE ISOFORM X1"/>
    <property type="match status" value="1"/>
</dbReference>
<gene>
    <name evidence="1" type="ORF">CTI12_AA308560</name>
</gene>
<dbReference type="STRING" id="35608.A0A2U1N479"/>
<comment type="caution">
    <text evidence="1">The sequence shown here is derived from an EMBL/GenBank/DDBJ whole genome shotgun (WGS) entry which is preliminary data.</text>
</comment>
<dbReference type="AlphaFoldDB" id="A0A2U1N479"/>
<evidence type="ECO:0000313" key="1">
    <source>
        <dbReference type="EMBL" id="PWA68297.1"/>
    </source>
</evidence>
<dbReference type="Gene3D" id="3.40.50.300">
    <property type="entry name" value="P-loop containing nucleotide triphosphate hydrolases"/>
    <property type="match status" value="1"/>
</dbReference>
<dbReference type="OrthoDB" id="825072at2759"/>
<reference evidence="1 2" key="1">
    <citation type="journal article" date="2018" name="Mol. Plant">
        <title>The genome of Artemisia annua provides insight into the evolution of Asteraceae family and artemisinin biosynthesis.</title>
        <authorList>
            <person name="Shen Q."/>
            <person name="Zhang L."/>
            <person name="Liao Z."/>
            <person name="Wang S."/>
            <person name="Yan T."/>
            <person name="Shi P."/>
            <person name="Liu M."/>
            <person name="Fu X."/>
            <person name="Pan Q."/>
            <person name="Wang Y."/>
            <person name="Lv Z."/>
            <person name="Lu X."/>
            <person name="Zhang F."/>
            <person name="Jiang W."/>
            <person name="Ma Y."/>
            <person name="Chen M."/>
            <person name="Hao X."/>
            <person name="Li L."/>
            <person name="Tang Y."/>
            <person name="Lv G."/>
            <person name="Zhou Y."/>
            <person name="Sun X."/>
            <person name="Brodelius P.E."/>
            <person name="Rose J.K.C."/>
            <person name="Tang K."/>
        </authorList>
    </citation>
    <scope>NUCLEOTIDE SEQUENCE [LARGE SCALE GENOMIC DNA]</scope>
    <source>
        <strain evidence="2">cv. Huhao1</strain>
        <tissue evidence="1">Leaf</tissue>
    </source>
</reference>
<dbReference type="InterPro" id="IPR027417">
    <property type="entry name" value="P-loop_NTPase"/>
</dbReference>
<dbReference type="Proteomes" id="UP000245207">
    <property type="component" value="Unassembled WGS sequence"/>
</dbReference>
<dbReference type="EMBL" id="PKPP01003665">
    <property type="protein sequence ID" value="PWA68297.1"/>
    <property type="molecule type" value="Genomic_DNA"/>
</dbReference>
<name>A0A2U1N479_ARTAN</name>